<evidence type="ECO:0000256" key="3">
    <source>
        <dbReference type="ARBA" id="ARBA00022679"/>
    </source>
</evidence>
<sequence length="352" mass="38945">MSFRSRWVDPQNAVYLVGTLCFGLGVVHLLTEGEGLGTVLEAAIICSISGVVLVTGYQLPHRRISTVGQWRTVWLGVGVMVSFAMLALSIWMIWRLEDRANELFFLVAFAATLGAAVGTRSGMYSIESEERLNEAEDLTKLLTINQRVLRHNLRNELAVSFGFLNKIEAADADEDVTADVQIIKKHLRKLLRTSDRTREIVSIRENDNGKRFDLPAVVEEQVARIREQHPQAAITTRFDDDCTVSAHAAFPKAIREALTNAVEHNAADIEITVSVHENQQGAAVVEIVDTGEGIPKFDIEAIEGPQETQLKHTQGLGLWIIYWTVKMSDGTLELSESTSNGTVVRITLPQTG</sequence>
<name>A0A0P7H8A4_9EURY</name>
<feature type="transmembrane region" description="Helical" evidence="7">
    <location>
        <begin position="12"/>
        <end position="30"/>
    </location>
</feature>
<protein>
    <recommendedName>
        <fullName evidence="2">histidine kinase</fullName>
        <ecNumber evidence="2">2.7.13.3</ecNumber>
    </recommendedName>
</protein>
<dbReference type="PRINTS" id="PR00344">
    <property type="entry name" value="BCTRLSENSOR"/>
</dbReference>
<dbReference type="EMBL" id="LGUC01000001">
    <property type="protein sequence ID" value="KPN29728.1"/>
    <property type="molecule type" value="Genomic_DNA"/>
</dbReference>
<keyword evidence="10" id="KW-1185">Reference proteome</keyword>
<evidence type="ECO:0000313" key="9">
    <source>
        <dbReference type="EMBL" id="KPN29728.1"/>
    </source>
</evidence>
<dbReference type="STRING" id="699431.SY89_00443"/>
<keyword evidence="7" id="KW-0812">Transmembrane</keyword>
<dbReference type="InterPro" id="IPR004358">
    <property type="entry name" value="Sig_transdc_His_kin-like_C"/>
</dbReference>
<dbReference type="InterPro" id="IPR003594">
    <property type="entry name" value="HATPase_dom"/>
</dbReference>
<dbReference type="OrthoDB" id="3369at2157"/>
<reference evidence="10" key="1">
    <citation type="submission" date="2013-11" db="EMBL/GenBank/DDBJ databases">
        <authorList>
            <person name="Hoang H.T."/>
            <person name="Killian M.L."/>
            <person name="Madson D.M."/>
            <person name="Arruda P.H.E."/>
            <person name="Sun D."/>
            <person name="Schwartz K.J."/>
            <person name="Yoon K."/>
        </authorList>
    </citation>
    <scope>NUCLEOTIDE SEQUENCE [LARGE SCALE GENOMIC DNA]</scope>
    <source>
        <strain evidence="10">CDK2</strain>
    </source>
</reference>
<dbReference type="SMART" id="SM00387">
    <property type="entry name" value="HATPase_c"/>
    <property type="match status" value="1"/>
</dbReference>
<feature type="transmembrane region" description="Helical" evidence="7">
    <location>
        <begin position="72"/>
        <end position="94"/>
    </location>
</feature>
<dbReference type="Proteomes" id="UP000050535">
    <property type="component" value="Unassembled WGS sequence"/>
</dbReference>
<keyword evidence="7" id="KW-0472">Membrane</keyword>
<dbReference type="PROSITE" id="PS50109">
    <property type="entry name" value="HIS_KIN"/>
    <property type="match status" value="1"/>
</dbReference>
<dbReference type="GO" id="GO:0004673">
    <property type="term" value="F:protein histidine kinase activity"/>
    <property type="evidence" value="ECO:0007669"/>
    <property type="project" value="UniProtKB-EC"/>
</dbReference>
<dbReference type="RefSeq" id="WP_189319089.1">
    <property type="nucleotide sequence ID" value="NZ_LGUC01000001.1"/>
</dbReference>
<keyword evidence="6" id="KW-0067">ATP-binding</keyword>
<feature type="domain" description="Histidine kinase" evidence="8">
    <location>
        <begin position="148"/>
        <end position="352"/>
    </location>
</feature>
<accession>A0A0P7H8A4</accession>
<evidence type="ECO:0000256" key="6">
    <source>
        <dbReference type="ARBA" id="ARBA00022840"/>
    </source>
</evidence>
<dbReference type="SUPFAM" id="SSF55874">
    <property type="entry name" value="ATPase domain of HSP90 chaperone/DNA topoisomerase II/histidine kinase"/>
    <property type="match status" value="1"/>
</dbReference>
<dbReference type="InterPro" id="IPR036890">
    <property type="entry name" value="HATPase_C_sf"/>
</dbReference>
<dbReference type="Gene3D" id="3.30.565.10">
    <property type="entry name" value="Histidine kinase-like ATPase, C-terminal domain"/>
    <property type="match status" value="1"/>
</dbReference>
<comment type="caution">
    <text evidence="9">The sequence shown here is derived from an EMBL/GenBank/DDBJ whole genome shotgun (WGS) entry which is preliminary data.</text>
</comment>
<dbReference type="PANTHER" id="PTHR44936">
    <property type="entry name" value="SENSOR PROTEIN CREC"/>
    <property type="match status" value="1"/>
</dbReference>
<proteinExistence type="predicted"/>
<keyword evidence="3" id="KW-0808">Transferase</keyword>
<evidence type="ECO:0000313" key="10">
    <source>
        <dbReference type="Proteomes" id="UP000050535"/>
    </source>
</evidence>
<evidence type="ECO:0000256" key="1">
    <source>
        <dbReference type="ARBA" id="ARBA00000085"/>
    </source>
</evidence>
<dbReference type="InterPro" id="IPR050980">
    <property type="entry name" value="2C_sensor_his_kinase"/>
</dbReference>
<evidence type="ECO:0000256" key="4">
    <source>
        <dbReference type="ARBA" id="ARBA00022741"/>
    </source>
</evidence>
<gene>
    <name evidence="9" type="ORF">SY89_00443</name>
</gene>
<evidence type="ECO:0000259" key="8">
    <source>
        <dbReference type="PROSITE" id="PS50109"/>
    </source>
</evidence>
<keyword evidence="7" id="KW-1133">Transmembrane helix</keyword>
<keyword evidence="4" id="KW-0547">Nucleotide-binding</keyword>
<evidence type="ECO:0000256" key="5">
    <source>
        <dbReference type="ARBA" id="ARBA00022777"/>
    </source>
</evidence>
<evidence type="ECO:0000256" key="7">
    <source>
        <dbReference type="SAM" id="Phobius"/>
    </source>
</evidence>
<dbReference type="InterPro" id="IPR005467">
    <property type="entry name" value="His_kinase_dom"/>
</dbReference>
<dbReference type="EC" id="2.7.13.3" evidence="2"/>
<evidence type="ECO:0000256" key="2">
    <source>
        <dbReference type="ARBA" id="ARBA00012438"/>
    </source>
</evidence>
<dbReference type="GO" id="GO:0005524">
    <property type="term" value="F:ATP binding"/>
    <property type="evidence" value="ECO:0007669"/>
    <property type="project" value="UniProtKB-KW"/>
</dbReference>
<organism evidence="9 10">
    <name type="scientific">Halolamina pelagica</name>
    <dbReference type="NCBI Taxonomy" id="699431"/>
    <lineage>
        <taxon>Archaea</taxon>
        <taxon>Methanobacteriati</taxon>
        <taxon>Methanobacteriota</taxon>
        <taxon>Stenosarchaea group</taxon>
        <taxon>Halobacteria</taxon>
        <taxon>Halobacteriales</taxon>
        <taxon>Haloferacaceae</taxon>
    </lineage>
</organism>
<dbReference type="PANTHER" id="PTHR44936:SF10">
    <property type="entry name" value="SENSOR PROTEIN RSTB"/>
    <property type="match status" value="1"/>
</dbReference>
<dbReference type="AlphaFoldDB" id="A0A0P7H8A4"/>
<comment type="catalytic activity">
    <reaction evidence="1">
        <text>ATP + protein L-histidine = ADP + protein N-phospho-L-histidine.</text>
        <dbReference type="EC" id="2.7.13.3"/>
    </reaction>
</comment>
<feature type="transmembrane region" description="Helical" evidence="7">
    <location>
        <begin position="42"/>
        <end position="60"/>
    </location>
</feature>
<keyword evidence="5 9" id="KW-0418">Kinase</keyword>
<dbReference type="Pfam" id="PF02518">
    <property type="entry name" value="HATPase_c"/>
    <property type="match status" value="1"/>
</dbReference>